<dbReference type="Proteomes" id="UP001420932">
    <property type="component" value="Unassembled WGS sequence"/>
</dbReference>
<evidence type="ECO:0000313" key="2">
    <source>
        <dbReference type="EMBL" id="KAK9114151.1"/>
    </source>
</evidence>
<reference evidence="2 3" key="1">
    <citation type="submission" date="2024-01" db="EMBL/GenBank/DDBJ databases">
        <title>Genome assemblies of Stephania.</title>
        <authorList>
            <person name="Yang L."/>
        </authorList>
    </citation>
    <scope>NUCLEOTIDE SEQUENCE [LARGE SCALE GENOMIC DNA]</scope>
    <source>
        <strain evidence="2">YNDBR</strain>
        <tissue evidence="2">Leaf</tissue>
    </source>
</reference>
<evidence type="ECO:0000313" key="3">
    <source>
        <dbReference type="Proteomes" id="UP001420932"/>
    </source>
</evidence>
<organism evidence="2 3">
    <name type="scientific">Stephania yunnanensis</name>
    <dbReference type="NCBI Taxonomy" id="152371"/>
    <lineage>
        <taxon>Eukaryota</taxon>
        <taxon>Viridiplantae</taxon>
        <taxon>Streptophyta</taxon>
        <taxon>Embryophyta</taxon>
        <taxon>Tracheophyta</taxon>
        <taxon>Spermatophyta</taxon>
        <taxon>Magnoliopsida</taxon>
        <taxon>Ranunculales</taxon>
        <taxon>Menispermaceae</taxon>
        <taxon>Menispermoideae</taxon>
        <taxon>Cissampelideae</taxon>
        <taxon>Stephania</taxon>
    </lineage>
</organism>
<keyword evidence="3" id="KW-1185">Reference proteome</keyword>
<accession>A0AAP0IG38</accession>
<proteinExistence type="predicted"/>
<dbReference type="EMBL" id="JBBNAF010000009">
    <property type="protein sequence ID" value="KAK9114151.1"/>
    <property type="molecule type" value="Genomic_DNA"/>
</dbReference>
<feature type="compositionally biased region" description="Acidic residues" evidence="1">
    <location>
        <begin position="141"/>
        <end position="166"/>
    </location>
</feature>
<evidence type="ECO:0000256" key="1">
    <source>
        <dbReference type="SAM" id="MobiDB-lite"/>
    </source>
</evidence>
<comment type="caution">
    <text evidence="2">The sequence shown here is derived from an EMBL/GenBank/DDBJ whole genome shotgun (WGS) entry which is preliminary data.</text>
</comment>
<name>A0AAP0IG38_9MAGN</name>
<feature type="region of interest" description="Disordered" evidence="1">
    <location>
        <begin position="100"/>
        <end position="201"/>
    </location>
</feature>
<feature type="compositionally biased region" description="Basic and acidic residues" evidence="1">
    <location>
        <begin position="186"/>
        <end position="201"/>
    </location>
</feature>
<protein>
    <submittedName>
        <fullName evidence="2">Uncharacterized protein</fullName>
    </submittedName>
</protein>
<gene>
    <name evidence="2" type="ORF">Syun_020948</name>
</gene>
<feature type="compositionally biased region" description="Acidic residues" evidence="1">
    <location>
        <begin position="108"/>
        <end position="131"/>
    </location>
</feature>
<sequence>MFTLFPCVFVYGRRDGDLERCVGRGLPFHRFLSFEALGGSLTSDQHVSSFDREEGVLISSHSGPSRFTVFLEFLFYDEPGKDSDWRLSLIWNASTSLLVGDTDSEKNGEEDDEGESGEKEGDEDDSDEEGQNADKDREGSESGDDEESGEKEEKEDDVDEEVEVVEEMAGAKGCGKAKSGTPKGKKPVDDAQKPDIVDEFQ</sequence>
<dbReference type="AlphaFoldDB" id="A0AAP0IG38"/>